<dbReference type="RefSeq" id="WP_120777834.1">
    <property type="nucleotide sequence ID" value="NZ_JBHLUP010000009.1"/>
</dbReference>
<dbReference type="EMBL" id="RBAN01000001">
    <property type="protein sequence ID" value="RKN57643.1"/>
    <property type="molecule type" value="Genomic_DNA"/>
</dbReference>
<dbReference type="SUPFAM" id="SSF53335">
    <property type="entry name" value="S-adenosyl-L-methionine-dependent methyltransferases"/>
    <property type="match status" value="1"/>
</dbReference>
<dbReference type="GO" id="GO:0008168">
    <property type="term" value="F:methyltransferase activity"/>
    <property type="evidence" value="ECO:0007669"/>
    <property type="project" value="UniProtKB-KW"/>
</dbReference>
<dbReference type="Pfam" id="PF13649">
    <property type="entry name" value="Methyltransf_25"/>
    <property type="match status" value="1"/>
</dbReference>
<organism evidence="2 3">
    <name type="scientific">Micromonospora costi</name>
    <dbReference type="NCBI Taxonomy" id="1530042"/>
    <lineage>
        <taxon>Bacteria</taxon>
        <taxon>Bacillati</taxon>
        <taxon>Actinomycetota</taxon>
        <taxon>Actinomycetes</taxon>
        <taxon>Micromonosporales</taxon>
        <taxon>Micromonosporaceae</taxon>
        <taxon>Micromonospora</taxon>
    </lineage>
</organism>
<keyword evidence="2" id="KW-0808">Transferase</keyword>
<name>A0A3B0AAN8_9ACTN</name>
<dbReference type="InterPro" id="IPR029063">
    <property type="entry name" value="SAM-dependent_MTases_sf"/>
</dbReference>
<proteinExistence type="predicted"/>
<evidence type="ECO:0000313" key="2">
    <source>
        <dbReference type="EMBL" id="RKN57643.1"/>
    </source>
</evidence>
<dbReference type="Gene3D" id="3.40.50.150">
    <property type="entry name" value="Vaccinia Virus protein VP39"/>
    <property type="match status" value="1"/>
</dbReference>
<sequence length="242" mass="25553">MAADPYAQSGEYLDIFSRDAWQALRAPIAAALRQAAPDQGPILDVGAGTGLGTSIVAETLPTASVLAVEPSPILRAVLLSRLAASESLRPRVTVVASGIEDWRPPSRLGGVLAINMLGHLSPQRRRQLWQELRARLAPSAPLIMNLQPPAEVADVPATVFATVTIGGHTYEGSGEARPASDGTVTWTMRYRTYAASGTTERDLVVAYPWHVISRTELLDELAGAGFSAAVGELDVVVAVPGI</sequence>
<evidence type="ECO:0000259" key="1">
    <source>
        <dbReference type="Pfam" id="PF13649"/>
    </source>
</evidence>
<keyword evidence="2" id="KW-0489">Methyltransferase</keyword>
<dbReference type="OrthoDB" id="4528595at2"/>
<reference evidence="2 3" key="1">
    <citation type="journal article" date="2015" name="Int. J. Syst. Evol. Microbiol.">
        <title>Micromonospora costi sp. nov., isolated from a leaf of Costus speciosus.</title>
        <authorList>
            <person name="Thawai C."/>
        </authorList>
    </citation>
    <scope>NUCLEOTIDE SEQUENCE [LARGE SCALE GENOMIC DNA]</scope>
    <source>
        <strain evidence="2 3">CS1-12</strain>
    </source>
</reference>
<comment type="caution">
    <text evidence="2">The sequence shown here is derived from an EMBL/GenBank/DDBJ whole genome shotgun (WGS) entry which is preliminary data.</text>
</comment>
<dbReference type="Proteomes" id="UP000279968">
    <property type="component" value="Unassembled WGS sequence"/>
</dbReference>
<dbReference type="AlphaFoldDB" id="A0A3B0AAN8"/>
<keyword evidence="3" id="KW-1185">Reference proteome</keyword>
<evidence type="ECO:0000313" key="3">
    <source>
        <dbReference type="Proteomes" id="UP000279968"/>
    </source>
</evidence>
<protein>
    <submittedName>
        <fullName evidence="2">Class I SAM-dependent methyltransferase</fullName>
    </submittedName>
</protein>
<feature type="domain" description="Methyltransferase" evidence="1">
    <location>
        <begin position="42"/>
        <end position="138"/>
    </location>
</feature>
<gene>
    <name evidence="2" type="ORF">D7193_03035</name>
</gene>
<dbReference type="GO" id="GO:0032259">
    <property type="term" value="P:methylation"/>
    <property type="evidence" value="ECO:0007669"/>
    <property type="project" value="UniProtKB-KW"/>
</dbReference>
<dbReference type="CDD" id="cd02440">
    <property type="entry name" value="AdoMet_MTases"/>
    <property type="match status" value="1"/>
</dbReference>
<accession>A0A3B0AAN8</accession>
<dbReference type="InterPro" id="IPR041698">
    <property type="entry name" value="Methyltransf_25"/>
</dbReference>